<evidence type="ECO:0000313" key="1">
    <source>
        <dbReference type="EMBL" id="CAG9279362.1"/>
    </source>
</evidence>
<organism evidence="1">
    <name type="scientific">Phaeodactylum tricornutum</name>
    <name type="common">Diatom</name>
    <dbReference type="NCBI Taxonomy" id="2850"/>
    <lineage>
        <taxon>Eukaryota</taxon>
        <taxon>Sar</taxon>
        <taxon>Stramenopiles</taxon>
        <taxon>Ochrophyta</taxon>
        <taxon>Bacillariophyta</taxon>
        <taxon>Bacillariophyceae</taxon>
        <taxon>Bacillariophycidae</taxon>
        <taxon>Naviculales</taxon>
        <taxon>Phaeodactylaceae</taxon>
        <taxon>Phaeodactylum</taxon>
    </lineage>
</organism>
<dbReference type="AlphaFoldDB" id="A0A8J9X061"/>
<protein>
    <submittedName>
        <fullName evidence="1">Uncharacterized protein</fullName>
    </submittedName>
</protein>
<dbReference type="EMBL" id="OU594952">
    <property type="protein sequence ID" value="CAG9279362.1"/>
    <property type="molecule type" value="Genomic_DNA"/>
</dbReference>
<reference evidence="1" key="1">
    <citation type="submission" date="2022-02" db="EMBL/GenBank/DDBJ databases">
        <authorList>
            <person name="Giguere J D."/>
        </authorList>
    </citation>
    <scope>NUCLEOTIDE SEQUENCE</scope>
    <source>
        <strain evidence="1">CCAP 1055/1</strain>
    </source>
</reference>
<accession>A0A8J9X061</accession>
<dbReference type="Proteomes" id="UP000836788">
    <property type="component" value="Chromosome 11"/>
</dbReference>
<sequence>MLTLLDLHEGPLSHVLSFLDTPDLTSIQQTTRWLAARTPLAWNSLDAAVVQGPSTYHHIHAVSGARIRCQRYFKAQRYARTMDYWAVRHYDYDKPVRSHTLCRECTHWVSTLRPQPIHNPQAYEFFVRMAYRKPPAIKVLHDPDDPSLIWQGFVPSIPSRGHRVFLDTQRVALTWPAMDAYLAVVDTHGADISTDHPDVLASLYEAVDNLQITVVALDRVSHHASLVVATGGFHDAVEQEEDDGAAIPAHGYLLNPRNVRTHSLRKDQDWMQVEICTTGGWTCWDTGTDLCTRQAQPARFRGISVTHECS</sequence>
<gene>
    <name evidence="1" type="ORF">PTTT1_LOCUS9849</name>
</gene>
<proteinExistence type="predicted"/>
<name>A0A8J9X061_PHATR</name>